<dbReference type="Proteomes" id="UP001157502">
    <property type="component" value="Chromosome 3"/>
</dbReference>
<evidence type="ECO:0000313" key="2">
    <source>
        <dbReference type="Proteomes" id="UP001157502"/>
    </source>
</evidence>
<evidence type="ECO:0000313" key="1">
    <source>
        <dbReference type="EMBL" id="KAJ8014123.1"/>
    </source>
</evidence>
<gene>
    <name evidence="1" type="ORF">DPEC_G00036990</name>
</gene>
<accession>A0ACC2HF52</accession>
<protein>
    <submittedName>
        <fullName evidence="1">Uncharacterized protein</fullName>
    </submittedName>
</protein>
<organism evidence="1 2">
    <name type="scientific">Dallia pectoralis</name>
    <name type="common">Alaska blackfish</name>
    <dbReference type="NCBI Taxonomy" id="75939"/>
    <lineage>
        <taxon>Eukaryota</taxon>
        <taxon>Metazoa</taxon>
        <taxon>Chordata</taxon>
        <taxon>Craniata</taxon>
        <taxon>Vertebrata</taxon>
        <taxon>Euteleostomi</taxon>
        <taxon>Actinopterygii</taxon>
        <taxon>Neopterygii</taxon>
        <taxon>Teleostei</taxon>
        <taxon>Protacanthopterygii</taxon>
        <taxon>Esociformes</taxon>
        <taxon>Umbridae</taxon>
        <taxon>Dallia</taxon>
    </lineage>
</organism>
<proteinExistence type="predicted"/>
<dbReference type="EMBL" id="CM055730">
    <property type="protein sequence ID" value="KAJ8014123.1"/>
    <property type="molecule type" value="Genomic_DNA"/>
</dbReference>
<keyword evidence="2" id="KW-1185">Reference proteome</keyword>
<sequence length="106" mass="11850">MVGIAFGPIPGTVRVRSRRLQVMLNQRKTKARRKRRKECCGGQMCAMGLLLALVTGISCLAQKAGFDVSSTTGNEGARWETRKLLQESWDNDTDLYKNCTEPDTRT</sequence>
<reference evidence="1" key="1">
    <citation type="submission" date="2021-05" db="EMBL/GenBank/DDBJ databases">
        <authorList>
            <person name="Pan Q."/>
            <person name="Jouanno E."/>
            <person name="Zahm M."/>
            <person name="Klopp C."/>
            <person name="Cabau C."/>
            <person name="Louis A."/>
            <person name="Berthelot C."/>
            <person name="Parey E."/>
            <person name="Roest Crollius H."/>
            <person name="Montfort J."/>
            <person name="Robinson-Rechavi M."/>
            <person name="Bouchez O."/>
            <person name="Lampietro C."/>
            <person name="Lopez Roques C."/>
            <person name="Donnadieu C."/>
            <person name="Postlethwait J."/>
            <person name="Bobe J."/>
            <person name="Dillon D."/>
            <person name="Chandos A."/>
            <person name="von Hippel F."/>
            <person name="Guiguen Y."/>
        </authorList>
    </citation>
    <scope>NUCLEOTIDE SEQUENCE</scope>
    <source>
        <strain evidence="1">YG-Jan2019</strain>
    </source>
</reference>
<name>A0ACC2HF52_DALPE</name>
<comment type="caution">
    <text evidence="1">The sequence shown here is derived from an EMBL/GenBank/DDBJ whole genome shotgun (WGS) entry which is preliminary data.</text>
</comment>